<dbReference type="Proteomes" id="UP000285301">
    <property type="component" value="Unassembled WGS sequence"/>
</dbReference>
<dbReference type="EMBL" id="NCKU01015183">
    <property type="protein sequence ID" value="RWR99432.1"/>
    <property type="molecule type" value="Genomic_DNA"/>
</dbReference>
<dbReference type="PANTHER" id="PTHR47510:SF3">
    <property type="entry name" value="ENDO_EXONUCLEASE_PHOSPHATASE DOMAIN-CONTAINING PROTEIN"/>
    <property type="match status" value="1"/>
</dbReference>
<organism evidence="1 2">
    <name type="scientific">Dinothrombium tinctorium</name>
    <dbReference type="NCBI Taxonomy" id="1965070"/>
    <lineage>
        <taxon>Eukaryota</taxon>
        <taxon>Metazoa</taxon>
        <taxon>Ecdysozoa</taxon>
        <taxon>Arthropoda</taxon>
        <taxon>Chelicerata</taxon>
        <taxon>Arachnida</taxon>
        <taxon>Acari</taxon>
        <taxon>Acariformes</taxon>
        <taxon>Trombidiformes</taxon>
        <taxon>Prostigmata</taxon>
        <taxon>Anystina</taxon>
        <taxon>Parasitengona</taxon>
        <taxon>Trombidioidea</taxon>
        <taxon>Trombidiidae</taxon>
        <taxon>Dinothrombium</taxon>
    </lineage>
</organism>
<protein>
    <submittedName>
        <fullName evidence="1">RNA-directed DNA polymerase from mobile element jockey-like protein</fullName>
    </submittedName>
</protein>
<evidence type="ECO:0000313" key="2">
    <source>
        <dbReference type="Proteomes" id="UP000285301"/>
    </source>
</evidence>
<dbReference type="PANTHER" id="PTHR47510">
    <property type="entry name" value="REVERSE TRANSCRIPTASE DOMAIN-CONTAINING PROTEIN"/>
    <property type="match status" value="1"/>
</dbReference>
<reference evidence="1 2" key="1">
    <citation type="journal article" date="2018" name="Gigascience">
        <title>Genomes of trombidid mites reveal novel predicted allergens and laterally-transferred genes associated with secondary metabolism.</title>
        <authorList>
            <person name="Dong X."/>
            <person name="Chaisiri K."/>
            <person name="Xia D."/>
            <person name="Armstrong S.D."/>
            <person name="Fang Y."/>
            <person name="Donnelly M.J."/>
            <person name="Kadowaki T."/>
            <person name="McGarry J.W."/>
            <person name="Darby A.C."/>
            <person name="Makepeace B.L."/>
        </authorList>
    </citation>
    <scope>NUCLEOTIDE SEQUENCE [LARGE SCALE GENOMIC DNA]</scope>
    <source>
        <strain evidence="1">UoL-WK</strain>
    </source>
</reference>
<keyword evidence="1" id="KW-0548">Nucleotidyltransferase</keyword>
<dbReference type="AlphaFoldDB" id="A0A3S3NVE4"/>
<keyword evidence="1" id="KW-0695">RNA-directed DNA polymerase</keyword>
<dbReference type="GO" id="GO:0003964">
    <property type="term" value="F:RNA-directed DNA polymerase activity"/>
    <property type="evidence" value="ECO:0007669"/>
    <property type="project" value="UniProtKB-KW"/>
</dbReference>
<feature type="non-terminal residue" evidence="1">
    <location>
        <position position="193"/>
    </location>
</feature>
<proteinExistence type="predicted"/>
<dbReference type="OrthoDB" id="6515679at2759"/>
<sequence length="193" mass="21760">MYQKLAKIDIWTDENDLSTIKYFLETVSSIAPKSNEKYTEESSSNNIFNIDECTSGKIEQLIQKLSSNKATGYDGISNKILKIGKSLLSSPISTLINISISSGLFPSQLKIAKVTPVPKNNASYSHMSNLRPISVLPSISKIIEQFIAENLMDYLSKNDIIVELQFGFRRKRSTNDALASIQKFIFDNRNKRR</sequence>
<keyword evidence="1" id="KW-0808">Transferase</keyword>
<evidence type="ECO:0000313" key="1">
    <source>
        <dbReference type="EMBL" id="RWR99432.1"/>
    </source>
</evidence>
<name>A0A3S3NVE4_9ACAR</name>
<keyword evidence="2" id="KW-1185">Reference proteome</keyword>
<dbReference type="STRING" id="1965070.A0A3S3NVE4"/>
<accession>A0A3S3NVE4</accession>
<gene>
    <name evidence="1" type="ORF">B4U79_07652</name>
</gene>
<comment type="caution">
    <text evidence="1">The sequence shown here is derived from an EMBL/GenBank/DDBJ whole genome shotgun (WGS) entry which is preliminary data.</text>
</comment>